<dbReference type="InterPro" id="IPR012338">
    <property type="entry name" value="Beta-lactam/transpept-like"/>
</dbReference>
<gene>
    <name evidence="4" type="ORF">AB2L27_04325</name>
</gene>
<feature type="domain" description="Beta-lactamase-related" evidence="2">
    <location>
        <begin position="35"/>
        <end position="350"/>
    </location>
</feature>
<dbReference type="InterPro" id="IPR001466">
    <property type="entry name" value="Beta-lactam-related"/>
</dbReference>
<dbReference type="InterPro" id="IPR050491">
    <property type="entry name" value="AmpC-like"/>
</dbReference>
<evidence type="ECO:0000259" key="2">
    <source>
        <dbReference type="Pfam" id="PF00144"/>
    </source>
</evidence>
<dbReference type="EC" id="3.-.-.-" evidence="4"/>
<dbReference type="PANTHER" id="PTHR46825:SF7">
    <property type="entry name" value="D-ALANYL-D-ALANINE CARBOXYPEPTIDASE"/>
    <property type="match status" value="1"/>
</dbReference>
<keyword evidence="4" id="KW-0378">Hydrolase</keyword>
<dbReference type="SUPFAM" id="SSF56601">
    <property type="entry name" value="beta-lactamase/transpeptidase-like"/>
    <property type="match status" value="1"/>
</dbReference>
<dbReference type="PANTHER" id="PTHR46825">
    <property type="entry name" value="D-ALANYL-D-ALANINE-CARBOXYPEPTIDASE/ENDOPEPTIDASE AMPH"/>
    <property type="match status" value="1"/>
</dbReference>
<protein>
    <submittedName>
        <fullName evidence="4">Serine hydrolase domain-containing protein</fullName>
        <ecNumber evidence="4">3.-.-.-</ecNumber>
    </submittedName>
</protein>
<evidence type="ECO:0000313" key="4">
    <source>
        <dbReference type="EMBL" id="MEZ0163990.1"/>
    </source>
</evidence>
<dbReference type="Pfam" id="PF24491">
    <property type="entry name" value="DUF7586"/>
    <property type="match status" value="1"/>
</dbReference>
<feature type="compositionally biased region" description="Low complexity" evidence="1">
    <location>
        <begin position="1"/>
        <end position="17"/>
    </location>
</feature>
<comment type="caution">
    <text evidence="4">The sequence shown here is derived from an EMBL/GenBank/DDBJ whole genome shotgun (WGS) entry which is preliminary data.</text>
</comment>
<accession>A0ABV4GXH7</accession>
<evidence type="ECO:0000313" key="5">
    <source>
        <dbReference type="Proteomes" id="UP001565927"/>
    </source>
</evidence>
<reference evidence="4 5" key="1">
    <citation type="submission" date="2024-07" db="EMBL/GenBank/DDBJ databases">
        <authorList>
            <person name="Thanompreechachai J."/>
            <person name="Duangmal K."/>
        </authorList>
    </citation>
    <scope>NUCLEOTIDE SEQUENCE [LARGE SCALE GENOMIC DNA]</scope>
    <source>
        <strain evidence="4 5">LSe6-4</strain>
    </source>
</reference>
<dbReference type="GO" id="GO:0016787">
    <property type="term" value="F:hydrolase activity"/>
    <property type="evidence" value="ECO:0007669"/>
    <property type="project" value="UniProtKB-KW"/>
</dbReference>
<feature type="domain" description="DUF7586" evidence="3">
    <location>
        <begin position="374"/>
        <end position="463"/>
    </location>
</feature>
<dbReference type="Gene3D" id="3.40.710.10">
    <property type="entry name" value="DD-peptidase/beta-lactamase superfamily"/>
    <property type="match status" value="1"/>
</dbReference>
<evidence type="ECO:0000259" key="3">
    <source>
        <dbReference type="Pfam" id="PF24491"/>
    </source>
</evidence>
<dbReference type="InterPro" id="IPR056008">
    <property type="entry name" value="DUF7586"/>
</dbReference>
<feature type="region of interest" description="Disordered" evidence="1">
    <location>
        <begin position="1"/>
        <end position="24"/>
    </location>
</feature>
<dbReference type="Proteomes" id="UP001565927">
    <property type="component" value="Unassembled WGS sequence"/>
</dbReference>
<dbReference type="EMBL" id="JBGFTU010000004">
    <property type="protein sequence ID" value="MEZ0163990.1"/>
    <property type="molecule type" value="Genomic_DNA"/>
</dbReference>
<sequence length="485" mass="50933">MTPASSPSSPGASSWSGNPQSLLPGTHRRLDHLLAAEQVASRLPSVVAGLVRDGALVWSGGAGTTGLDGGAGGAGRPGPDTQYRTGSITKTFVAAAVLRAVEDELVGLEDPVRAHLPELAGGVGRVTVGQLLGQAGGVQAETDGPWWERTSGGDWDSLVPLLGESAVRHRPGTRFHYSNVGFGVLGELVGRVRQGTWRDVVRTQFLEPLGMDRTTMRPVSPAARGLAVHPWADVVLPEPEHDAGAMAPAGQIWSTVLDLARWAGVVAGRSQVLRRSTVEEMWRPQSVDDARGAGWAAGYGLGLQLWNVAGRRYAGHSGSMPGFVAMLRVDVETGDGVVALTNSTTGFGDLAHRLLQTLAEAEPHTPQAWVPRDVPADVLALVGPWYWGPAPLSLRAVRVGAQDGLELAGLAGRGRGSRFVRAEGVPGAWRGLDEYYGGELLRPVLAADGSVSHLDLASFRLTRTPYDPGADVPGGVDERGWTAAP</sequence>
<dbReference type="RefSeq" id="WP_370440244.1">
    <property type="nucleotide sequence ID" value="NZ_JBGFTU010000004.1"/>
</dbReference>
<keyword evidence="5" id="KW-1185">Reference proteome</keyword>
<evidence type="ECO:0000256" key="1">
    <source>
        <dbReference type="SAM" id="MobiDB-lite"/>
    </source>
</evidence>
<name>A0ABV4GXH7_9ACTN</name>
<dbReference type="Pfam" id="PF00144">
    <property type="entry name" value="Beta-lactamase"/>
    <property type="match status" value="1"/>
</dbReference>
<proteinExistence type="predicted"/>
<organism evidence="4 5">
    <name type="scientific">Kineococcus halophytocola</name>
    <dbReference type="NCBI Taxonomy" id="3234027"/>
    <lineage>
        <taxon>Bacteria</taxon>
        <taxon>Bacillati</taxon>
        <taxon>Actinomycetota</taxon>
        <taxon>Actinomycetes</taxon>
        <taxon>Kineosporiales</taxon>
        <taxon>Kineosporiaceae</taxon>
        <taxon>Kineococcus</taxon>
    </lineage>
</organism>